<evidence type="ECO:0000313" key="2">
    <source>
        <dbReference type="EMBL" id="KAK0646245.1"/>
    </source>
</evidence>
<feature type="region of interest" description="Disordered" evidence="1">
    <location>
        <begin position="20"/>
        <end position="292"/>
    </location>
</feature>
<feature type="compositionally biased region" description="Basic and acidic residues" evidence="1">
    <location>
        <begin position="181"/>
        <end position="206"/>
    </location>
</feature>
<feature type="compositionally biased region" description="Acidic residues" evidence="1">
    <location>
        <begin position="819"/>
        <end position="831"/>
    </location>
</feature>
<evidence type="ECO:0000313" key="3">
    <source>
        <dbReference type="Proteomes" id="UP001174936"/>
    </source>
</evidence>
<accession>A0AA39Y858</accession>
<comment type="caution">
    <text evidence="2">The sequence shown here is derived from an EMBL/GenBank/DDBJ whole genome shotgun (WGS) entry which is preliminary data.</text>
</comment>
<dbReference type="EMBL" id="JAULSV010000004">
    <property type="protein sequence ID" value="KAK0646245.1"/>
    <property type="molecule type" value="Genomic_DNA"/>
</dbReference>
<feature type="compositionally biased region" description="Low complexity" evidence="1">
    <location>
        <begin position="71"/>
        <end position="101"/>
    </location>
</feature>
<feature type="compositionally biased region" description="Basic residues" evidence="1">
    <location>
        <begin position="335"/>
        <end position="348"/>
    </location>
</feature>
<feature type="region of interest" description="Disordered" evidence="1">
    <location>
        <begin position="776"/>
        <end position="798"/>
    </location>
</feature>
<feature type="region of interest" description="Disordered" evidence="1">
    <location>
        <begin position="405"/>
        <end position="456"/>
    </location>
</feature>
<evidence type="ECO:0000256" key="1">
    <source>
        <dbReference type="SAM" id="MobiDB-lite"/>
    </source>
</evidence>
<dbReference type="Proteomes" id="UP001174936">
    <property type="component" value="Unassembled WGS sequence"/>
</dbReference>
<keyword evidence="3" id="KW-1185">Reference proteome</keyword>
<feature type="compositionally biased region" description="Basic residues" evidence="1">
    <location>
        <begin position="229"/>
        <end position="240"/>
    </location>
</feature>
<feature type="compositionally biased region" description="Low complexity" evidence="1">
    <location>
        <begin position="1011"/>
        <end position="1026"/>
    </location>
</feature>
<feature type="compositionally biased region" description="Basic and acidic residues" evidence="1">
    <location>
        <begin position="832"/>
        <end position="852"/>
    </location>
</feature>
<sequence>MELEFLGAKGLAISQSWNFAGLMEGDESPEQNGRPEPKGEEQGESSTPVSSANPLPAQPLKSETNHGYPWTASCTQTQPQTQPQTPPSSAQSPQSEQTSATLNDDSLAVIIESDSDESNNISAVVRSLAHRESIRKGKQPLKAGNDADRRTSSEIYKLGNRDGCGDGQFQFPNFVASANERQQRFDERQREEERRGKALAQVRERLGSQTRPLTLDDDDDNDNSGGKNDKRKAKEHRKRAVPSDIWAFGTEKRRKTTIDDQGKPHHQTSNHQKEKRREKRISRNDAEGTLHTGLSERNLLILEDLEAMEETMSRREDRRHGSRSRRGSKESDKRDKRKERKKEKRRHRLEKDMPDKEIANAIKYVDREPWYRPDKTMADKEIANAIKYAPTTAAPKAHDRISKIKEDAAKKTRSSSLGTDLGAARERPQNKVHNRIPRADGDTAKKSQSSSLATEEEARLFREMAVASERPQNKTQTQIVPGLLSNNLQCDPGVYHTRKDAPRVLAAGRGGGLFTAKPTHLNLPIQLKAAAPTPRAPRPLPPNIFRTQPKARDSDMSRNPNKVASVPVDKSIKAAHIPLDPIPEGSEEESEEEPEATPRQGLPAEEVLGPDHVIRRWVVFRTPKFTPQGCETKKSKEIRLVECDTVAKANFQARAKLEKIQKGVVAKTWSYSNSASNQTERGRFSGQVTFDGGEAQFFWVEEELKDLSAVVEARRAQGKAPYLIDPLAARAYQRKRFDVVAYHFWPADVEEKALIPEEVKDRPGMKSQAVVIDCTGDEEEEGNNHAANADDKEKDDDELQNTMGWSLDTMIERETQSDGSDDDSDDDDDSNDLDHGVRKRGEGKADGGKGDGSELGEVTEVVQVTDSENEEDEQHQSYISPAKFAIPRLEICGTYTTLELANLAAIKTFLRLMQPREDQPFEDHHHYNYFIRPEYFRLGRELVNSGSHTKDPVEIEYDPDPSKYKWGFLRLVVTVAESELKGPLDISDMLADELILTEPQNGTPNKHDTTTHTAPAPTNPHPAALTPSVTFTIMTPRDDIDNESIISEEA</sequence>
<feature type="region of interest" description="Disordered" evidence="1">
    <location>
        <begin position="814"/>
        <end position="857"/>
    </location>
</feature>
<feature type="region of interest" description="Disordered" evidence="1">
    <location>
        <begin position="998"/>
        <end position="1026"/>
    </location>
</feature>
<organism evidence="2 3">
    <name type="scientific">Cercophora newfieldiana</name>
    <dbReference type="NCBI Taxonomy" id="92897"/>
    <lineage>
        <taxon>Eukaryota</taxon>
        <taxon>Fungi</taxon>
        <taxon>Dikarya</taxon>
        <taxon>Ascomycota</taxon>
        <taxon>Pezizomycotina</taxon>
        <taxon>Sordariomycetes</taxon>
        <taxon>Sordariomycetidae</taxon>
        <taxon>Sordariales</taxon>
        <taxon>Lasiosphaeriaceae</taxon>
        <taxon>Cercophora</taxon>
    </lineage>
</organism>
<feature type="compositionally biased region" description="Polar residues" evidence="1">
    <location>
        <begin position="44"/>
        <end position="53"/>
    </location>
</feature>
<reference evidence="2" key="1">
    <citation type="submission" date="2023-06" db="EMBL/GenBank/DDBJ databases">
        <title>Genome-scale phylogeny and comparative genomics of the fungal order Sordariales.</title>
        <authorList>
            <consortium name="Lawrence Berkeley National Laboratory"/>
            <person name="Hensen N."/>
            <person name="Bonometti L."/>
            <person name="Westerberg I."/>
            <person name="Brannstrom I.O."/>
            <person name="Guillou S."/>
            <person name="Cros-Aarteil S."/>
            <person name="Calhoun S."/>
            <person name="Haridas S."/>
            <person name="Kuo A."/>
            <person name="Mondo S."/>
            <person name="Pangilinan J."/>
            <person name="Riley R."/>
            <person name="Labutti K."/>
            <person name="Andreopoulos B."/>
            <person name="Lipzen A."/>
            <person name="Chen C."/>
            <person name="Yanf M."/>
            <person name="Daum C."/>
            <person name="Ng V."/>
            <person name="Clum A."/>
            <person name="Steindorff A."/>
            <person name="Ohm R."/>
            <person name="Martin F."/>
            <person name="Silar P."/>
            <person name="Natvig D."/>
            <person name="Lalanne C."/>
            <person name="Gautier V."/>
            <person name="Ament-Velasquez S.L."/>
            <person name="Kruys A."/>
            <person name="Hutchinson M.I."/>
            <person name="Powell A.J."/>
            <person name="Barry K."/>
            <person name="Miller A.N."/>
            <person name="Grigoriev I.V."/>
            <person name="Debuchy R."/>
            <person name="Gladieux P."/>
            <person name="Thoren M.H."/>
            <person name="Johannesson H."/>
        </authorList>
    </citation>
    <scope>NUCLEOTIDE SEQUENCE</scope>
    <source>
        <strain evidence="2">SMH2532-1</strain>
    </source>
</reference>
<gene>
    <name evidence="2" type="ORF">B0T16DRAFT_458187</name>
</gene>
<feature type="region of interest" description="Disordered" evidence="1">
    <location>
        <begin position="311"/>
        <end position="352"/>
    </location>
</feature>
<dbReference type="AlphaFoldDB" id="A0AA39Y858"/>
<proteinExistence type="predicted"/>
<feature type="region of interest" description="Disordered" evidence="1">
    <location>
        <begin position="531"/>
        <end position="605"/>
    </location>
</feature>
<feature type="compositionally biased region" description="Acidic residues" evidence="1">
    <location>
        <begin position="585"/>
        <end position="595"/>
    </location>
</feature>
<name>A0AA39Y858_9PEZI</name>
<protein>
    <submittedName>
        <fullName evidence="2">Uncharacterized protein</fullName>
    </submittedName>
</protein>
<feature type="compositionally biased region" description="Basic residues" evidence="1">
    <location>
        <begin position="264"/>
        <end position="280"/>
    </location>
</feature>